<evidence type="ECO:0000313" key="2">
    <source>
        <dbReference type="EMBL" id="KIM79470.1"/>
    </source>
</evidence>
<organism evidence="2 3">
    <name type="scientific">Piloderma croceum (strain F 1598)</name>
    <dbReference type="NCBI Taxonomy" id="765440"/>
    <lineage>
        <taxon>Eukaryota</taxon>
        <taxon>Fungi</taxon>
        <taxon>Dikarya</taxon>
        <taxon>Basidiomycota</taxon>
        <taxon>Agaricomycotina</taxon>
        <taxon>Agaricomycetes</taxon>
        <taxon>Agaricomycetidae</taxon>
        <taxon>Atheliales</taxon>
        <taxon>Atheliaceae</taxon>
        <taxon>Piloderma</taxon>
    </lineage>
</organism>
<dbReference type="AlphaFoldDB" id="A0A0C3F3X6"/>
<dbReference type="Proteomes" id="UP000054166">
    <property type="component" value="Unassembled WGS sequence"/>
</dbReference>
<dbReference type="EMBL" id="KN833009">
    <property type="protein sequence ID" value="KIM79470.1"/>
    <property type="molecule type" value="Genomic_DNA"/>
</dbReference>
<proteinExistence type="predicted"/>
<sequence>MISESSDSDHIQVEQRKRLTITIPPRAHFIASTAAPTVTRQEQSTNAVERDNIEDPPSSPDSLFSKESSGETSPSEPQL</sequence>
<evidence type="ECO:0000256" key="1">
    <source>
        <dbReference type="SAM" id="MobiDB-lite"/>
    </source>
</evidence>
<reference evidence="3" key="2">
    <citation type="submission" date="2015-01" db="EMBL/GenBank/DDBJ databases">
        <title>Evolutionary Origins and Diversification of the Mycorrhizal Mutualists.</title>
        <authorList>
            <consortium name="DOE Joint Genome Institute"/>
            <consortium name="Mycorrhizal Genomics Consortium"/>
            <person name="Kohler A."/>
            <person name="Kuo A."/>
            <person name="Nagy L.G."/>
            <person name="Floudas D."/>
            <person name="Copeland A."/>
            <person name="Barry K.W."/>
            <person name="Cichocki N."/>
            <person name="Veneault-Fourrey C."/>
            <person name="LaButti K."/>
            <person name="Lindquist E.A."/>
            <person name="Lipzen A."/>
            <person name="Lundell T."/>
            <person name="Morin E."/>
            <person name="Murat C."/>
            <person name="Riley R."/>
            <person name="Ohm R."/>
            <person name="Sun H."/>
            <person name="Tunlid A."/>
            <person name="Henrissat B."/>
            <person name="Grigoriev I.V."/>
            <person name="Hibbett D.S."/>
            <person name="Martin F."/>
        </authorList>
    </citation>
    <scope>NUCLEOTIDE SEQUENCE [LARGE SCALE GENOMIC DNA]</scope>
    <source>
        <strain evidence="3">F 1598</strain>
    </source>
</reference>
<dbReference type="HOGENOM" id="CLU_2612583_0_0_1"/>
<feature type="compositionally biased region" description="Polar residues" evidence="1">
    <location>
        <begin position="34"/>
        <end position="47"/>
    </location>
</feature>
<name>A0A0C3F3X6_PILCF</name>
<gene>
    <name evidence="2" type="ORF">PILCRDRAFT_823368</name>
</gene>
<accession>A0A0C3F3X6</accession>
<keyword evidence="3" id="KW-1185">Reference proteome</keyword>
<dbReference type="InParanoid" id="A0A0C3F3X6"/>
<reference evidence="2 3" key="1">
    <citation type="submission" date="2014-04" db="EMBL/GenBank/DDBJ databases">
        <authorList>
            <consortium name="DOE Joint Genome Institute"/>
            <person name="Kuo A."/>
            <person name="Tarkka M."/>
            <person name="Buscot F."/>
            <person name="Kohler A."/>
            <person name="Nagy L.G."/>
            <person name="Floudas D."/>
            <person name="Copeland A."/>
            <person name="Barry K.W."/>
            <person name="Cichocki N."/>
            <person name="Veneault-Fourrey C."/>
            <person name="LaButti K."/>
            <person name="Lindquist E.A."/>
            <person name="Lipzen A."/>
            <person name="Lundell T."/>
            <person name="Morin E."/>
            <person name="Murat C."/>
            <person name="Sun H."/>
            <person name="Tunlid A."/>
            <person name="Henrissat B."/>
            <person name="Grigoriev I.V."/>
            <person name="Hibbett D.S."/>
            <person name="Martin F."/>
            <person name="Nordberg H.P."/>
            <person name="Cantor M.N."/>
            <person name="Hua S.X."/>
        </authorList>
    </citation>
    <scope>NUCLEOTIDE SEQUENCE [LARGE SCALE GENOMIC DNA]</scope>
    <source>
        <strain evidence="2 3">F 1598</strain>
    </source>
</reference>
<feature type="compositionally biased region" description="Polar residues" evidence="1">
    <location>
        <begin position="60"/>
        <end position="79"/>
    </location>
</feature>
<evidence type="ECO:0000313" key="3">
    <source>
        <dbReference type="Proteomes" id="UP000054166"/>
    </source>
</evidence>
<feature type="region of interest" description="Disordered" evidence="1">
    <location>
        <begin position="30"/>
        <end position="79"/>
    </location>
</feature>
<protein>
    <submittedName>
        <fullName evidence="2">Uncharacterized protein</fullName>
    </submittedName>
</protein>
<feature type="non-terminal residue" evidence="2">
    <location>
        <position position="79"/>
    </location>
</feature>